<evidence type="ECO:0000259" key="3">
    <source>
        <dbReference type="SMART" id="SM01007"/>
    </source>
</evidence>
<dbReference type="SMART" id="SM01007">
    <property type="entry name" value="Aldolase_II"/>
    <property type="match status" value="1"/>
</dbReference>
<protein>
    <submittedName>
        <fullName evidence="4">Class II aldolase/adducin family protein</fullName>
    </submittedName>
</protein>
<dbReference type="RefSeq" id="WP_270153445.1">
    <property type="nucleotide sequence ID" value="NZ_JAPNNL010000010.1"/>
</dbReference>
<dbReference type="Pfam" id="PF00596">
    <property type="entry name" value="Aldolase_II"/>
    <property type="match status" value="1"/>
</dbReference>
<comment type="caution">
    <text evidence="4">The sequence shown here is derived from an EMBL/GenBank/DDBJ whole genome shotgun (WGS) entry which is preliminary data.</text>
</comment>
<evidence type="ECO:0000256" key="1">
    <source>
        <dbReference type="ARBA" id="ARBA00022723"/>
    </source>
</evidence>
<dbReference type="PANTHER" id="PTHR22789">
    <property type="entry name" value="FUCULOSE PHOSPHATE ALDOLASE"/>
    <property type="match status" value="1"/>
</dbReference>
<evidence type="ECO:0000313" key="4">
    <source>
        <dbReference type="EMBL" id="MDA0632664.1"/>
    </source>
</evidence>
<evidence type="ECO:0000256" key="2">
    <source>
        <dbReference type="ARBA" id="ARBA00023239"/>
    </source>
</evidence>
<keyword evidence="1" id="KW-0479">Metal-binding</keyword>
<dbReference type="EMBL" id="JAPNNL010000010">
    <property type="protein sequence ID" value="MDA0632664.1"/>
    <property type="molecule type" value="Genomic_DNA"/>
</dbReference>
<feature type="domain" description="Class II aldolase/adducin N-terminal" evidence="3">
    <location>
        <begin position="18"/>
        <end position="207"/>
    </location>
</feature>
<keyword evidence="5" id="KW-1185">Reference proteome</keyword>
<dbReference type="PANTHER" id="PTHR22789:SF0">
    <property type="entry name" value="3-OXO-TETRONATE 4-PHOSPHATE DECARBOXYLASE-RELATED"/>
    <property type="match status" value="1"/>
</dbReference>
<dbReference type="Proteomes" id="UP001144036">
    <property type="component" value="Unassembled WGS sequence"/>
</dbReference>
<dbReference type="InterPro" id="IPR050197">
    <property type="entry name" value="Aldolase_class_II_sugar_metab"/>
</dbReference>
<dbReference type="InterPro" id="IPR036409">
    <property type="entry name" value="Aldolase_II/adducin_N_sf"/>
</dbReference>
<proteinExistence type="predicted"/>
<name>A0ABT4S643_9ACTN</name>
<reference evidence="4" key="1">
    <citation type="submission" date="2022-11" db="EMBL/GenBank/DDBJ databases">
        <title>Nonomuraea corallina sp. nov., a new species of the genus Nonomuraea isolated from sea side sediment in Thai sea.</title>
        <authorList>
            <person name="Ngamcharungchit C."/>
            <person name="Matsumoto A."/>
            <person name="Suriyachadkun C."/>
            <person name="Panbangred W."/>
            <person name="Inahashi Y."/>
            <person name="Intra B."/>
        </authorList>
    </citation>
    <scope>NUCLEOTIDE SEQUENCE</scope>
    <source>
        <strain evidence="4">MCN248</strain>
    </source>
</reference>
<keyword evidence="2" id="KW-0456">Lyase</keyword>
<dbReference type="SUPFAM" id="SSF53639">
    <property type="entry name" value="AraD/HMP-PK domain-like"/>
    <property type="match status" value="1"/>
</dbReference>
<evidence type="ECO:0000313" key="5">
    <source>
        <dbReference type="Proteomes" id="UP001144036"/>
    </source>
</evidence>
<gene>
    <name evidence="4" type="ORF">OUY22_04480</name>
</gene>
<accession>A0ABT4S643</accession>
<dbReference type="InterPro" id="IPR001303">
    <property type="entry name" value="Aldolase_II/adducin_N"/>
</dbReference>
<dbReference type="Gene3D" id="3.40.225.10">
    <property type="entry name" value="Class II aldolase/adducin N-terminal domain"/>
    <property type="match status" value="1"/>
</dbReference>
<organism evidence="4 5">
    <name type="scientific">Nonomuraea corallina</name>
    <dbReference type="NCBI Taxonomy" id="2989783"/>
    <lineage>
        <taxon>Bacteria</taxon>
        <taxon>Bacillati</taxon>
        <taxon>Actinomycetota</taxon>
        <taxon>Actinomycetes</taxon>
        <taxon>Streptosporangiales</taxon>
        <taxon>Streptosporangiaceae</taxon>
        <taxon>Nonomuraea</taxon>
    </lineage>
</organism>
<sequence>MFEPAPEPDPAGLGPLRREIAEGCRVLAARRLAPGILGHISVRVGASRLLIRCRGPHERGLAYTTAEDVRLVDLAGRPGADGELDGGYTPPFELPLHARVLERRPDVACVVHAHPRDVVVADLAGLPILPVVGAYDIPGAALAADGVPVYPRAVLVHTPGLGDEVADALGPRHAVVMRGHGLTTVGASVAEAVLRAASVQAIASISLSVAAAGGTPRPIPEEDRAELPNLGSGLNLGAAWRHELARLHEGELP</sequence>